<organism evidence="18 19">
    <name type="scientific">Mythimna separata</name>
    <name type="common">Oriental armyworm</name>
    <name type="synonym">Pseudaletia separata</name>
    <dbReference type="NCBI Taxonomy" id="271217"/>
    <lineage>
        <taxon>Eukaryota</taxon>
        <taxon>Metazoa</taxon>
        <taxon>Ecdysozoa</taxon>
        <taxon>Arthropoda</taxon>
        <taxon>Hexapoda</taxon>
        <taxon>Insecta</taxon>
        <taxon>Pterygota</taxon>
        <taxon>Neoptera</taxon>
        <taxon>Endopterygota</taxon>
        <taxon>Lepidoptera</taxon>
        <taxon>Glossata</taxon>
        <taxon>Ditrysia</taxon>
        <taxon>Noctuoidea</taxon>
        <taxon>Noctuidae</taxon>
        <taxon>Noctuinae</taxon>
        <taxon>Hadenini</taxon>
        <taxon>Mythimna</taxon>
    </lineage>
</organism>
<dbReference type="Proteomes" id="UP001231518">
    <property type="component" value="Chromosome 1"/>
</dbReference>
<comment type="caution">
    <text evidence="18">The sequence shown here is derived from an EMBL/GenBank/DDBJ whole genome shotgun (WGS) entry which is preliminary data.</text>
</comment>
<evidence type="ECO:0000256" key="1">
    <source>
        <dbReference type="ARBA" id="ARBA00004141"/>
    </source>
</evidence>
<dbReference type="PANTHER" id="PTHR11616">
    <property type="entry name" value="SODIUM/CHLORIDE DEPENDENT TRANSPORTER"/>
    <property type="match status" value="1"/>
</dbReference>
<evidence type="ECO:0000256" key="12">
    <source>
        <dbReference type="ARBA" id="ARBA00023201"/>
    </source>
</evidence>
<comment type="function">
    <text evidence="13">Unusual broad substrate spectrum amino acid:sodium cotransporter that promotes absorption of the D isomers of essential amino acids. Neutral amino acids are the preferred substrates, especially methionine and phenylalanine.</text>
</comment>
<keyword evidence="6" id="KW-0029">Amino-acid transport</keyword>
<evidence type="ECO:0000256" key="11">
    <source>
        <dbReference type="ARBA" id="ARBA00023180"/>
    </source>
</evidence>
<keyword evidence="8 15" id="KW-0915">Sodium</keyword>
<evidence type="ECO:0000256" key="8">
    <source>
        <dbReference type="ARBA" id="ARBA00023053"/>
    </source>
</evidence>
<sequence>MNPLLRGISYGRFLQTSLFIILHASYLADSLKFLAVSFREMPPWSICNAYNNTNCMPTTEIMVRCNRNTTTDFITTSAYFNYIDAFGALDRNTLTIRVFILGLVWLLVFFFASVTEEAIVKIFKLSFVCRSLSTLVVFLFVISSTDGVAAVALSEIVDISTPSEFILSVKHVSYAYGIGFLGIYDFGALSAYTMVDTATVVFVATFTALAFMRSWIVKILFLVMKRCVDIDTDTQYGTHVLFYAILPLTTEFLHAHKLYVIYFYGNMMLGTLVYMTNLMYLLAKFVSYEIHSVKQIYIVGIMCVIGFALSIPLLALMTEIHRTQSVTAGLDIAVLYLGGLYAAVVMWIYGLKKFCTDIQFWLNFRPTLFWKISWTLLPVALFSFAIRRVYLLAHWDHSLMKWSALSWASCTFIIVAVMNIHAIAGFLMRNNLAGVFRSHKNYGPPEYEDRKRRLYFSEFTRLRKCKHKCMVIDERFLCRHLRLMSASTGSLVSSHESSSMSLYNEKAASEIDLSLLAPPSSSH</sequence>
<dbReference type="Pfam" id="PF00209">
    <property type="entry name" value="SNF"/>
    <property type="match status" value="1"/>
</dbReference>
<evidence type="ECO:0000256" key="13">
    <source>
        <dbReference type="ARBA" id="ARBA00037785"/>
    </source>
</evidence>
<feature type="transmembrane region" description="Helical" evidence="17">
    <location>
        <begin position="368"/>
        <end position="386"/>
    </location>
</feature>
<dbReference type="GO" id="GO:0005283">
    <property type="term" value="F:amino acid:sodium symporter activity"/>
    <property type="evidence" value="ECO:0007669"/>
    <property type="project" value="TreeGrafter"/>
</dbReference>
<evidence type="ECO:0000256" key="9">
    <source>
        <dbReference type="ARBA" id="ARBA00023065"/>
    </source>
</evidence>
<feature type="disulfide bond" evidence="16">
    <location>
        <begin position="47"/>
        <end position="55"/>
    </location>
</feature>
<dbReference type="InterPro" id="IPR037272">
    <property type="entry name" value="SNS_sf"/>
</dbReference>
<dbReference type="InterPro" id="IPR000175">
    <property type="entry name" value="Na/ntran_symport"/>
</dbReference>
<keyword evidence="15" id="KW-0479">Metal-binding</keyword>
<keyword evidence="7 17" id="KW-1133">Transmembrane helix</keyword>
<feature type="transmembrane region" description="Helical" evidence="17">
    <location>
        <begin position="295"/>
        <end position="316"/>
    </location>
</feature>
<dbReference type="GO" id="GO:0089718">
    <property type="term" value="P:amino acid import across plasma membrane"/>
    <property type="evidence" value="ECO:0007669"/>
    <property type="project" value="TreeGrafter"/>
</dbReference>
<dbReference type="SUPFAM" id="SSF161070">
    <property type="entry name" value="SNF-like"/>
    <property type="match status" value="1"/>
</dbReference>
<evidence type="ECO:0000256" key="14">
    <source>
        <dbReference type="ARBA" id="ARBA00040215"/>
    </source>
</evidence>
<reference evidence="18" key="1">
    <citation type="submission" date="2023-03" db="EMBL/GenBank/DDBJ databases">
        <title>Chromosome-level genomes of two armyworms, Mythimna separata and Mythimna loreyi, provide insights into the biosynthesis and reception of sex pheromones.</title>
        <authorList>
            <person name="Zhao H."/>
        </authorList>
    </citation>
    <scope>NUCLEOTIDE SEQUENCE</scope>
    <source>
        <strain evidence="18">BeijingLab</strain>
        <tissue evidence="18">Pupa</tissue>
    </source>
</reference>
<keyword evidence="3" id="KW-0813">Transport</keyword>
<evidence type="ECO:0000256" key="17">
    <source>
        <dbReference type="SAM" id="Phobius"/>
    </source>
</evidence>
<name>A0AAD8E0W4_MYTSE</name>
<evidence type="ECO:0000256" key="16">
    <source>
        <dbReference type="PIRSR" id="PIRSR600175-2"/>
    </source>
</evidence>
<feature type="binding site" evidence="15">
    <location>
        <position position="272"/>
    </location>
    <ligand>
        <name>Na(+)</name>
        <dbReference type="ChEBI" id="CHEBI:29101"/>
        <label>1</label>
    </ligand>
</feature>
<feature type="transmembrane region" description="Helical" evidence="17">
    <location>
        <begin position="174"/>
        <end position="195"/>
    </location>
</feature>
<dbReference type="PROSITE" id="PS50267">
    <property type="entry name" value="NA_NEUROTRAN_SYMP_3"/>
    <property type="match status" value="1"/>
</dbReference>
<accession>A0AAD8E0W4</accession>
<gene>
    <name evidence="18" type="ORF">PYW07_000260</name>
</gene>
<keyword evidence="10 17" id="KW-0472">Membrane</keyword>
<dbReference type="AlphaFoldDB" id="A0AAD8E0W4"/>
<evidence type="ECO:0000256" key="4">
    <source>
        <dbReference type="ARBA" id="ARBA00022692"/>
    </source>
</evidence>
<evidence type="ECO:0000256" key="7">
    <source>
        <dbReference type="ARBA" id="ARBA00022989"/>
    </source>
</evidence>
<keyword evidence="5" id="KW-0769">Symport</keyword>
<dbReference type="GO" id="GO:0005886">
    <property type="term" value="C:plasma membrane"/>
    <property type="evidence" value="ECO:0007669"/>
    <property type="project" value="TreeGrafter"/>
</dbReference>
<comment type="subcellular location">
    <subcellularLocation>
        <location evidence="1">Membrane</location>
        <topology evidence="1">Multi-pass membrane protein</topology>
    </subcellularLocation>
</comment>
<keyword evidence="9" id="KW-0406">Ion transport</keyword>
<dbReference type="EMBL" id="JARGEI010000001">
    <property type="protein sequence ID" value="KAJ8736989.1"/>
    <property type="molecule type" value="Genomic_DNA"/>
</dbReference>
<protein>
    <recommendedName>
        <fullName evidence="14">Sodium-dependent nutrient amino acid transporter 1</fullName>
    </recommendedName>
</protein>
<keyword evidence="12" id="KW-0739">Sodium transport</keyword>
<evidence type="ECO:0000256" key="10">
    <source>
        <dbReference type="ARBA" id="ARBA00023136"/>
    </source>
</evidence>
<feature type="transmembrane region" description="Helical" evidence="17">
    <location>
        <begin position="201"/>
        <end position="224"/>
    </location>
</feature>
<evidence type="ECO:0000256" key="3">
    <source>
        <dbReference type="ARBA" id="ARBA00022448"/>
    </source>
</evidence>
<evidence type="ECO:0000256" key="6">
    <source>
        <dbReference type="ARBA" id="ARBA00022970"/>
    </source>
</evidence>
<feature type="transmembrane region" description="Helical" evidence="17">
    <location>
        <begin position="328"/>
        <end position="348"/>
    </location>
</feature>
<feature type="transmembrane region" description="Helical" evidence="17">
    <location>
        <begin position="406"/>
        <end position="428"/>
    </location>
</feature>
<comment type="similarity">
    <text evidence="2">Belongs to the sodium:neurotransmitter symporter (SNF) (TC 2.A.22) family.</text>
</comment>
<evidence type="ECO:0000313" key="18">
    <source>
        <dbReference type="EMBL" id="KAJ8736989.1"/>
    </source>
</evidence>
<dbReference type="PANTHER" id="PTHR11616:SF321">
    <property type="entry name" value="SODIUM-DEPENDENT NUTRIENT AMINO ACID TRANSPORTER 1-RELATED"/>
    <property type="match status" value="1"/>
</dbReference>
<proteinExistence type="inferred from homology"/>
<evidence type="ECO:0000256" key="2">
    <source>
        <dbReference type="ARBA" id="ARBA00006459"/>
    </source>
</evidence>
<dbReference type="GO" id="GO:0046872">
    <property type="term" value="F:metal ion binding"/>
    <property type="evidence" value="ECO:0007669"/>
    <property type="project" value="UniProtKB-KW"/>
</dbReference>
<keyword evidence="16" id="KW-1015">Disulfide bond</keyword>
<evidence type="ECO:0000256" key="5">
    <source>
        <dbReference type="ARBA" id="ARBA00022847"/>
    </source>
</evidence>
<evidence type="ECO:0000256" key="15">
    <source>
        <dbReference type="PIRSR" id="PIRSR600175-1"/>
    </source>
</evidence>
<feature type="transmembrane region" description="Helical" evidence="17">
    <location>
        <begin position="132"/>
        <end position="153"/>
    </location>
</feature>
<keyword evidence="4 17" id="KW-0812">Transmembrane</keyword>
<feature type="transmembrane region" description="Helical" evidence="17">
    <location>
        <begin position="261"/>
        <end position="283"/>
    </location>
</feature>
<feature type="transmembrane region" description="Helical" evidence="17">
    <location>
        <begin position="94"/>
        <end position="112"/>
    </location>
</feature>
<evidence type="ECO:0000313" key="19">
    <source>
        <dbReference type="Proteomes" id="UP001231518"/>
    </source>
</evidence>
<keyword evidence="19" id="KW-1185">Reference proteome</keyword>
<keyword evidence="11" id="KW-0325">Glycoprotein</keyword>